<protein>
    <submittedName>
        <fullName evidence="6">HTH-type transcriptional regulator DmlR</fullName>
    </submittedName>
</protein>
<dbReference type="EMBL" id="CP022415">
    <property type="protein sequence ID" value="ASM73505.1"/>
    <property type="molecule type" value="Genomic_DNA"/>
</dbReference>
<dbReference type="RefSeq" id="WP_089421277.1">
    <property type="nucleotide sequence ID" value="NZ_CP022415.1"/>
</dbReference>
<dbReference type="PROSITE" id="PS50931">
    <property type="entry name" value="HTH_LYSR"/>
    <property type="match status" value="1"/>
</dbReference>
<dbReference type="STRING" id="1402135.SAMN05444149_103131"/>
<dbReference type="InterPro" id="IPR036390">
    <property type="entry name" value="WH_DNA-bd_sf"/>
</dbReference>
<dbReference type="GO" id="GO:0043565">
    <property type="term" value="F:sequence-specific DNA binding"/>
    <property type="evidence" value="ECO:0007669"/>
    <property type="project" value="TreeGrafter"/>
</dbReference>
<dbReference type="AlphaFoldDB" id="A0A221K3F5"/>
<evidence type="ECO:0000313" key="6">
    <source>
        <dbReference type="EMBL" id="ASM73505.1"/>
    </source>
</evidence>
<dbReference type="PANTHER" id="PTHR30537:SF3">
    <property type="entry name" value="TRANSCRIPTIONAL REGULATORY PROTEIN"/>
    <property type="match status" value="1"/>
</dbReference>
<organism evidence="6 7">
    <name type="scientific">Pseudosulfitobacter pseudonitzschiae</name>
    <dbReference type="NCBI Taxonomy" id="1402135"/>
    <lineage>
        <taxon>Bacteria</taxon>
        <taxon>Pseudomonadati</taxon>
        <taxon>Pseudomonadota</taxon>
        <taxon>Alphaproteobacteria</taxon>
        <taxon>Rhodobacterales</taxon>
        <taxon>Roseobacteraceae</taxon>
        <taxon>Pseudosulfitobacter</taxon>
    </lineage>
</organism>
<keyword evidence="3" id="KW-0238">DNA-binding</keyword>
<dbReference type="GO" id="GO:0006351">
    <property type="term" value="P:DNA-templated transcription"/>
    <property type="evidence" value="ECO:0007669"/>
    <property type="project" value="TreeGrafter"/>
</dbReference>
<dbReference type="InterPro" id="IPR000847">
    <property type="entry name" value="LysR_HTH_N"/>
</dbReference>
<dbReference type="InterPro" id="IPR005119">
    <property type="entry name" value="LysR_subst-bd"/>
</dbReference>
<dbReference type="SUPFAM" id="SSF53850">
    <property type="entry name" value="Periplasmic binding protein-like II"/>
    <property type="match status" value="1"/>
</dbReference>
<dbReference type="SUPFAM" id="SSF46785">
    <property type="entry name" value="Winged helix' DNA-binding domain"/>
    <property type="match status" value="1"/>
</dbReference>
<gene>
    <name evidence="6" type="primary">dmlR</name>
    <name evidence="6" type="ORF">SULPSESMR1_02710</name>
</gene>
<dbReference type="Proteomes" id="UP000199754">
    <property type="component" value="Chromosome"/>
</dbReference>
<sequence>MDNWDEIKTAYQVARMGTVSGAADVLGVHHATVIRHIDALEARLEVKLFQRHARGYTATEAGEDLFRVAKATDDQFSQLVGRIKGRGADVSGDLVVTSLTSLVPRMVPILTEFQRENSDVVIRYLTGARLFRLEYGEAHVAIRAGSPPAQPDNVVQSLAHQRMGLYASRRYVEECGLPKDWSQCSGHRFVGTNNDQSRAPFNRWLREKAPDIVFSFRSDEDRAIEQAILNGAGIGFAAVLEARANPDLVEVFPQEEEWSAPLWLVTHVDLHRTTKVQAFLTFLKRAAKSWDTSNNV</sequence>
<dbReference type="KEGG" id="spse:SULPSESMR1_02710"/>
<keyword evidence="2" id="KW-0805">Transcription regulation</keyword>
<evidence type="ECO:0000256" key="1">
    <source>
        <dbReference type="ARBA" id="ARBA00009437"/>
    </source>
</evidence>
<keyword evidence="7" id="KW-1185">Reference proteome</keyword>
<keyword evidence="4" id="KW-0804">Transcription</keyword>
<dbReference type="Gene3D" id="1.10.10.10">
    <property type="entry name" value="Winged helix-like DNA-binding domain superfamily/Winged helix DNA-binding domain"/>
    <property type="match status" value="1"/>
</dbReference>
<dbReference type="Gene3D" id="3.40.190.290">
    <property type="match status" value="1"/>
</dbReference>
<dbReference type="Pfam" id="PF03466">
    <property type="entry name" value="LysR_substrate"/>
    <property type="match status" value="1"/>
</dbReference>
<dbReference type="Pfam" id="PF00126">
    <property type="entry name" value="HTH_1"/>
    <property type="match status" value="1"/>
</dbReference>
<name>A0A221K3F5_9RHOB</name>
<reference evidence="6 7" key="1">
    <citation type="submission" date="2017-07" db="EMBL/GenBank/DDBJ databases">
        <title>Genome Sequence of Sulfitobacter pseudonitzschiae Strain SMR1 Isolated from a culture of the Diatom Skeletonema marinoi.</title>
        <authorList>
            <person name="Topel M."/>
            <person name="Pinder M.I.M."/>
            <person name="Johansson O.N."/>
            <person name="Kourtchenko O."/>
            <person name="Godhe A."/>
            <person name="Clarke A.K."/>
        </authorList>
    </citation>
    <scope>NUCLEOTIDE SEQUENCE [LARGE SCALE GENOMIC DNA]</scope>
    <source>
        <strain evidence="6 7">SMR1</strain>
    </source>
</reference>
<feature type="domain" description="HTH lysR-type" evidence="5">
    <location>
        <begin position="1"/>
        <end position="59"/>
    </location>
</feature>
<proteinExistence type="inferred from homology"/>
<evidence type="ECO:0000259" key="5">
    <source>
        <dbReference type="PROSITE" id="PS50931"/>
    </source>
</evidence>
<dbReference type="GO" id="GO:0003700">
    <property type="term" value="F:DNA-binding transcription factor activity"/>
    <property type="evidence" value="ECO:0007669"/>
    <property type="project" value="InterPro"/>
</dbReference>
<dbReference type="OrthoDB" id="9796526at2"/>
<dbReference type="PANTHER" id="PTHR30537">
    <property type="entry name" value="HTH-TYPE TRANSCRIPTIONAL REGULATOR"/>
    <property type="match status" value="1"/>
</dbReference>
<evidence type="ECO:0000313" key="7">
    <source>
        <dbReference type="Proteomes" id="UP000199754"/>
    </source>
</evidence>
<comment type="similarity">
    <text evidence="1">Belongs to the LysR transcriptional regulatory family.</text>
</comment>
<evidence type="ECO:0000256" key="4">
    <source>
        <dbReference type="ARBA" id="ARBA00023163"/>
    </source>
</evidence>
<dbReference type="InterPro" id="IPR036388">
    <property type="entry name" value="WH-like_DNA-bd_sf"/>
</dbReference>
<evidence type="ECO:0000256" key="2">
    <source>
        <dbReference type="ARBA" id="ARBA00023015"/>
    </source>
</evidence>
<evidence type="ECO:0000256" key="3">
    <source>
        <dbReference type="ARBA" id="ARBA00023125"/>
    </source>
</evidence>
<dbReference type="InterPro" id="IPR058163">
    <property type="entry name" value="LysR-type_TF_proteobact-type"/>
</dbReference>
<accession>A0A221K3F5</accession>